<dbReference type="InterPro" id="IPR029052">
    <property type="entry name" value="Metallo-depent_PP-like"/>
</dbReference>
<organism evidence="3 4">
    <name type="scientific">Talaromyces marneffei (strain ATCC 18224 / CBS 334.59 / QM 7333)</name>
    <name type="common">Penicillium marneffei</name>
    <dbReference type="NCBI Taxonomy" id="441960"/>
    <lineage>
        <taxon>Eukaryota</taxon>
        <taxon>Fungi</taxon>
        <taxon>Dikarya</taxon>
        <taxon>Ascomycota</taxon>
        <taxon>Pezizomycotina</taxon>
        <taxon>Eurotiomycetes</taxon>
        <taxon>Eurotiomycetidae</taxon>
        <taxon>Eurotiales</taxon>
        <taxon>Trichocomaceae</taxon>
        <taxon>Talaromyces</taxon>
        <taxon>Talaromyces sect. Talaromyces</taxon>
    </lineage>
</organism>
<proteinExistence type="inferred from homology"/>
<comment type="similarity">
    <text evidence="1">Belongs to the CapA family.</text>
</comment>
<dbReference type="STRING" id="441960.B6Q5M3"/>
<reference evidence="4" key="1">
    <citation type="journal article" date="2015" name="Genome Announc.">
        <title>Genome sequence of the AIDS-associated pathogen Penicillium marneffei (ATCC18224) and its near taxonomic relative Talaromyces stipitatus (ATCC10500).</title>
        <authorList>
            <person name="Nierman W.C."/>
            <person name="Fedorova-Abrams N.D."/>
            <person name="Andrianopoulos A."/>
        </authorList>
    </citation>
    <scope>NUCLEOTIDE SEQUENCE [LARGE SCALE GENOMIC DNA]</scope>
    <source>
        <strain evidence="4">ATCC 18224 / CBS 334.59 / QM 7333</strain>
    </source>
</reference>
<dbReference type="InterPro" id="IPR019079">
    <property type="entry name" value="Capsule_synth_CapA"/>
</dbReference>
<gene>
    <name evidence="3" type="ORF">PMAA_032840</name>
</gene>
<sequence>MANKEYTLNFTGDVMLGRLIDQLYPTHVSSPNDERHVRGFQRNYTAESPWGTALPLLAAEGDLNFINLETSITTHPVPWPDKAFNYRMHPANAIPILSAANIDFACLANNHTLDFGTEGLVETVWTLKQHSAVHATAGRGDYYRVAFAGAGETTEEAFAPAILELPRKSQRNDSMTYGNRPSTLSAENLDSVTPKHLIHIYAASDHPYAWRDIPTFHFVDYSAKAREHLKRLIWKHSPPPLETRSTESSPALKIFSFHWGPNYSWHPAPEIRQMAHFLIFECGIDIVHGHSSHHVQGIECPAPGKLIIYGCGDFVDDYAVNKEYRNDLGALYRVIVQEQQEGGVRPARLEAHLLQHLAGGDGDHDWVVDTISRLTGELMGSECECGYGHEDMTGKNIVRPRLGDRGQLIVDLV</sequence>
<dbReference type="PANTHER" id="PTHR33393">
    <property type="entry name" value="POLYGLUTAMINE SYNTHESIS ACCESSORY PROTEIN RV0574C-RELATED"/>
    <property type="match status" value="1"/>
</dbReference>
<dbReference type="Pfam" id="PF09587">
    <property type="entry name" value="PGA_cap"/>
    <property type="match status" value="1"/>
</dbReference>
<protein>
    <submittedName>
        <fullName evidence="3">Polyglutamate biosynthesis protein, putative</fullName>
    </submittedName>
</protein>
<name>B6Q5M3_TALMQ</name>
<dbReference type="PANTHER" id="PTHR33393:SF11">
    <property type="entry name" value="POLYGLUTAMINE SYNTHESIS ACCESSORY PROTEIN RV0574C-RELATED"/>
    <property type="match status" value="1"/>
</dbReference>
<accession>B6Q5M3</accession>
<dbReference type="HOGENOM" id="CLU_038823_3_0_1"/>
<dbReference type="Proteomes" id="UP000001294">
    <property type="component" value="Unassembled WGS sequence"/>
</dbReference>
<evidence type="ECO:0000313" key="4">
    <source>
        <dbReference type="Proteomes" id="UP000001294"/>
    </source>
</evidence>
<dbReference type="InterPro" id="IPR052169">
    <property type="entry name" value="CW_Biosynth-Accessory"/>
</dbReference>
<evidence type="ECO:0000256" key="1">
    <source>
        <dbReference type="ARBA" id="ARBA00005662"/>
    </source>
</evidence>
<evidence type="ECO:0000259" key="2">
    <source>
        <dbReference type="SMART" id="SM00854"/>
    </source>
</evidence>
<dbReference type="PhylomeDB" id="B6Q5M3"/>
<dbReference type="SMART" id="SM00854">
    <property type="entry name" value="PGA_cap"/>
    <property type="match status" value="1"/>
</dbReference>
<dbReference type="EMBL" id="DS995899">
    <property type="protein sequence ID" value="EEA28476.1"/>
    <property type="molecule type" value="Genomic_DNA"/>
</dbReference>
<dbReference type="CDD" id="cd07381">
    <property type="entry name" value="MPP_CapA"/>
    <property type="match status" value="1"/>
</dbReference>
<dbReference type="SUPFAM" id="SSF56300">
    <property type="entry name" value="Metallo-dependent phosphatases"/>
    <property type="match status" value="1"/>
</dbReference>
<feature type="domain" description="Capsule synthesis protein CapA" evidence="2">
    <location>
        <begin position="7"/>
        <end position="318"/>
    </location>
</feature>
<keyword evidence="4" id="KW-1185">Reference proteome</keyword>
<dbReference type="AlphaFoldDB" id="B6Q5M3"/>
<dbReference type="VEuPathDB" id="FungiDB:PMAA_032840"/>
<evidence type="ECO:0000313" key="3">
    <source>
        <dbReference type="EMBL" id="EEA28476.1"/>
    </source>
</evidence>
<dbReference type="OrthoDB" id="189619at2759"/>